<proteinExistence type="predicted"/>
<feature type="region of interest" description="Disordered" evidence="1">
    <location>
        <begin position="74"/>
        <end position="107"/>
    </location>
</feature>
<protein>
    <submittedName>
        <fullName evidence="2">Uncharacterized protein</fullName>
    </submittedName>
</protein>
<feature type="compositionally biased region" description="Basic and acidic residues" evidence="1">
    <location>
        <begin position="74"/>
        <end position="87"/>
    </location>
</feature>
<reference evidence="2 3" key="1">
    <citation type="journal article" date="2023" name="Environ Microbiome">
        <title>A coral-associated actinobacterium mitigates coral bleaching under heat stress.</title>
        <authorList>
            <person name="Li J."/>
            <person name="Zou Y."/>
            <person name="Li Q."/>
            <person name="Zhang J."/>
            <person name="Bourne D.G."/>
            <person name="Lyu Y."/>
            <person name="Liu C."/>
            <person name="Zhang S."/>
        </authorList>
    </citation>
    <scope>NUCLEOTIDE SEQUENCE [LARGE SCALE GENOMIC DNA]</scope>
    <source>
        <strain evidence="2 3">SCSIO 13291</strain>
    </source>
</reference>
<dbReference type="EMBL" id="CP115965">
    <property type="protein sequence ID" value="WZW98958.1"/>
    <property type="molecule type" value="Genomic_DNA"/>
</dbReference>
<dbReference type="RefSeq" id="WP_342372816.1">
    <property type="nucleotide sequence ID" value="NZ_CP115965.1"/>
</dbReference>
<evidence type="ECO:0000313" key="3">
    <source>
        <dbReference type="Proteomes" id="UP001434337"/>
    </source>
</evidence>
<name>A0ABZ3C8B7_9ACTN</name>
<evidence type="ECO:0000256" key="1">
    <source>
        <dbReference type="SAM" id="MobiDB-lite"/>
    </source>
</evidence>
<evidence type="ECO:0000313" key="2">
    <source>
        <dbReference type="EMBL" id="WZW98958.1"/>
    </source>
</evidence>
<dbReference type="Proteomes" id="UP001434337">
    <property type="component" value="Chromosome"/>
</dbReference>
<gene>
    <name evidence="2" type="ORF">PCC79_01735</name>
</gene>
<accession>A0ABZ3C8B7</accession>
<sequence length="107" mass="11700">MSTAYEPGHDDDAAWWAGLSPEARHLTIETVRLGEDADLPGGEAPTGERAAFVRRQPEYLERFAHADHNARVDDAGFGRDAVPDSHADTAPLADTAQTRTADFRRDV</sequence>
<keyword evidence="3" id="KW-1185">Reference proteome</keyword>
<organism evidence="2 3">
    <name type="scientific">Propioniciclava soli</name>
    <dbReference type="NCBI Taxonomy" id="2775081"/>
    <lineage>
        <taxon>Bacteria</taxon>
        <taxon>Bacillati</taxon>
        <taxon>Actinomycetota</taxon>
        <taxon>Actinomycetes</taxon>
        <taxon>Propionibacteriales</taxon>
        <taxon>Propionibacteriaceae</taxon>
        <taxon>Propioniciclava</taxon>
    </lineage>
</organism>